<organism evidence="2 3">
    <name type="scientific">Lentzea aerocolonigenes</name>
    <name type="common">Lechevalieria aerocolonigenes</name>
    <name type="synonym">Saccharothrix aerocolonigenes</name>
    <dbReference type="NCBI Taxonomy" id="68170"/>
    <lineage>
        <taxon>Bacteria</taxon>
        <taxon>Bacillati</taxon>
        <taxon>Actinomycetota</taxon>
        <taxon>Actinomycetes</taxon>
        <taxon>Pseudonocardiales</taxon>
        <taxon>Pseudonocardiaceae</taxon>
        <taxon>Lentzea</taxon>
    </lineage>
</organism>
<protein>
    <submittedName>
        <fullName evidence="2">Uncharacterized protein</fullName>
    </submittedName>
</protein>
<comment type="caution">
    <text evidence="2">The sequence shown here is derived from an EMBL/GenBank/DDBJ whole genome shotgun (WGS) entry which is preliminary data.</text>
</comment>
<dbReference type="PATRIC" id="fig|68170.10.peg.5500"/>
<evidence type="ECO:0000256" key="1">
    <source>
        <dbReference type="SAM" id="MobiDB-lite"/>
    </source>
</evidence>
<evidence type="ECO:0000313" key="3">
    <source>
        <dbReference type="Proteomes" id="UP000033393"/>
    </source>
</evidence>
<dbReference type="RefSeq" id="WP_045313501.1">
    <property type="nucleotide sequence ID" value="NZ_JYJG01000152.1"/>
</dbReference>
<accession>A0A0F0GU77</accession>
<dbReference type="EMBL" id="JYJG01000152">
    <property type="protein sequence ID" value="KJK46860.1"/>
    <property type="molecule type" value="Genomic_DNA"/>
</dbReference>
<dbReference type="OrthoDB" id="9768066at2"/>
<evidence type="ECO:0000313" key="2">
    <source>
        <dbReference type="EMBL" id="KJK46860.1"/>
    </source>
</evidence>
<name>A0A0F0GU77_LENAE</name>
<feature type="region of interest" description="Disordered" evidence="1">
    <location>
        <begin position="398"/>
        <end position="418"/>
    </location>
</feature>
<keyword evidence="3" id="KW-1185">Reference proteome</keyword>
<proteinExistence type="predicted"/>
<sequence>MSTPYLRQGNVYIVPVLRHHLNFSVQVQRAMRELRLDEQDVIAVGLPESLHAPMLQAVARLPRVSLLISRLSDGDQREVFPVTPADGMTEAVRIAAEHGIPLRFVDQEIAPGHLLDRFCMADEDWPDDGLALEHGARWYLDLVAERLVHPPSRFEPMDTWRELHMAALLRRMHPRYRRVLFVCNATHVHAVQRLLRQPELFTDDVRPALPGMRYEIRDPSLHILMRYLDYIPRLVERYEAARAEGTAPDFDKRTALLRLVYQLSVDAKDLRLSLRHYQVFSQVLTKLLEEEKRISPMFETVMTASTGCFGKLFTERLFRDLLGYFDQVKIERIGRIRGTRESLFEVAVTKPRSRGGPVFVARNCTQFEHYYEVIGATARKDDDPDSAPDLPPGEIIDLEGLPPRWQGRPPERKRHGWERSSWPPADLFIEAMREKVFDLVNRGGDHEVRSTEFRGSMHEGLDFRRTLRSYYKKEPKLYVRQTRAVRRLVVDRAEPVLWLSDRYESADLNDDRYMFSYAYSGAAAERLVDTWYLGRSQTTPADLKNSHSEPVEITAYELYARVSFRGSSGTLEEIRDRFGDSLYARVPSEEAVADVDLLRQRVSSAYGLQLDWTRWWEIMILTALEYAKEAIVLIAPQQFVVPAEIASSAAARGKSITRVSPARFTREELRRFSTEYYLETRYPGKRPDYNDPVHREYLVERFSDVMKRFWE</sequence>
<reference evidence="2 3" key="1">
    <citation type="submission" date="2015-02" db="EMBL/GenBank/DDBJ databases">
        <authorList>
            <person name="Ju K.-S."/>
            <person name="Doroghazi J.R."/>
            <person name="Metcalf W."/>
        </authorList>
    </citation>
    <scope>NUCLEOTIDE SEQUENCE [LARGE SCALE GENOMIC DNA]</scope>
    <source>
        <strain evidence="2 3">NRRL B-16140</strain>
    </source>
</reference>
<gene>
    <name evidence="2" type="ORF">UK23_22120</name>
</gene>
<dbReference type="Proteomes" id="UP000033393">
    <property type="component" value="Unassembled WGS sequence"/>
</dbReference>
<dbReference type="AlphaFoldDB" id="A0A0F0GU77"/>